<sequence length="406" mass="43911">MAPAPVAMGAQPHMDASSVVGDTPVAPRRASRSSGQGSTTEKIKRPPNSFICFRAAMTPCFPKFAAPDISGITSVLWRETASDEERALFEAISFEKVMQHKANHPNYRYHPRTKAELVLEKTMKRMEKAAKKVAKQANDKARAVDRVKTRQRQQLAGALAAPMAAGSQGPSLPISSVPVQHLGMPGVEAGSMPFAPQAFQNAYTPYPHPHAITLPYPGMPDGAHIPHAGAMMRFDISQQQYPYFPQPTHPPHEPAMAPSGYMPQQYAPYPPYLGQIYGPMPSFVPNGYWPHQSSMAMNGLPQNAPQTMYSQAPQAAAPAFQIEQGPSVLDSFPVQVGTAGVGSQDFIERRPGLDANIHGDVGDAHQNELSDAALEQWAVTFIGVPLKRHVGKATSSGLVHSEATRL</sequence>
<evidence type="ECO:0000256" key="2">
    <source>
        <dbReference type="ARBA" id="ARBA00023163"/>
    </source>
</evidence>
<feature type="DNA-binding region" description="HMG box" evidence="3">
    <location>
        <begin position="43"/>
        <end position="108"/>
    </location>
</feature>
<keyword evidence="2" id="KW-0804">Transcription</keyword>
<dbReference type="GO" id="GO:0005634">
    <property type="term" value="C:nucleus"/>
    <property type="evidence" value="ECO:0007669"/>
    <property type="project" value="UniProtKB-UniRule"/>
</dbReference>
<dbReference type="InterPro" id="IPR009071">
    <property type="entry name" value="HMG_box_dom"/>
</dbReference>
<dbReference type="PANTHER" id="PTHR10270:SF161">
    <property type="entry name" value="SEX-DETERMINING REGION Y PROTEIN"/>
    <property type="match status" value="1"/>
</dbReference>
<organism evidence="6 7">
    <name type="scientific">Dentipellis fragilis</name>
    <dbReference type="NCBI Taxonomy" id="205917"/>
    <lineage>
        <taxon>Eukaryota</taxon>
        <taxon>Fungi</taxon>
        <taxon>Dikarya</taxon>
        <taxon>Basidiomycota</taxon>
        <taxon>Agaricomycotina</taxon>
        <taxon>Agaricomycetes</taxon>
        <taxon>Russulales</taxon>
        <taxon>Hericiaceae</taxon>
        <taxon>Dentipellis</taxon>
    </lineage>
</organism>
<dbReference type="Gene3D" id="1.10.30.10">
    <property type="entry name" value="High mobility group box domain"/>
    <property type="match status" value="1"/>
</dbReference>
<proteinExistence type="predicted"/>
<dbReference type="Proteomes" id="UP000298327">
    <property type="component" value="Unassembled WGS sequence"/>
</dbReference>
<dbReference type="InterPro" id="IPR050140">
    <property type="entry name" value="SRY-related_HMG-box_TF-like"/>
</dbReference>
<dbReference type="PANTHER" id="PTHR10270">
    <property type="entry name" value="SOX TRANSCRIPTION FACTOR"/>
    <property type="match status" value="1"/>
</dbReference>
<gene>
    <name evidence="6" type="ORF">EVG20_g5342</name>
</gene>
<evidence type="ECO:0000313" key="7">
    <source>
        <dbReference type="Proteomes" id="UP000298327"/>
    </source>
</evidence>
<evidence type="ECO:0000256" key="4">
    <source>
        <dbReference type="SAM" id="MobiDB-lite"/>
    </source>
</evidence>
<keyword evidence="3" id="KW-0539">Nucleus</keyword>
<dbReference type="SUPFAM" id="SSF47095">
    <property type="entry name" value="HMG-box"/>
    <property type="match status" value="1"/>
</dbReference>
<dbReference type="CDD" id="cd01389">
    <property type="entry name" value="HMG-box_ROX1-like"/>
    <property type="match status" value="1"/>
</dbReference>
<accession>A0A4Y9YU86</accession>
<dbReference type="PROSITE" id="PS50118">
    <property type="entry name" value="HMG_BOX_2"/>
    <property type="match status" value="1"/>
</dbReference>
<dbReference type="GO" id="GO:0030154">
    <property type="term" value="P:cell differentiation"/>
    <property type="evidence" value="ECO:0007669"/>
    <property type="project" value="TreeGrafter"/>
</dbReference>
<dbReference type="GO" id="GO:0001228">
    <property type="term" value="F:DNA-binding transcription activator activity, RNA polymerase II-specific"/>
    <property type="evidence" value="ECO:0007669"/>
    <property type="project" value="TreeGrafter"/>
</dbReference>
<evidence type="ECO:0000256" key="3">
    <source>
        <dbReference type="PROSITE-ProRule" id="PRU00267"/>
    </source>
</evidence>
<evidence type="ECO:0000256" key="1">
    <source>
        <dbReference type="ARBA" id="ARBA00023125"/>
    </source>
</evidence>
<reference evidence="6 7" key="1">
    <citation type="submission" date="2019-02" db="EMBL/GenBank/DDBJ databases">
        <title>Genome sequencing of the rare red list fungi Dentipellis fragilis.</title>
        <authorList>
            <person name="Buettner E."/>
            <person name="Kellner H."/>
        </authorList>
    </citation>
    <scope>NUCLEOTIDE SEQUENCE [LARGE SCALE GENOMIC DNA]</scope>
    <source>
        <strain evidence="6 7">DSM 105465</strain>
    </source>
</reference>
<dbReference type="EMBL" id="SEOQ01000312">
    <property type="protein sequence ID" value="TFY65742.1"/>
    <property type="molecule type" value="Genomic_DNA"/>
</dbReference>
<protein>
    <recommendedName>
        <fullName evidence="5">HMG box domain-containing protein</fullName>
    </recommendedName>
</protein>
<dbReference type="GO" id="GO:0000978">
    <property type="term" value="F:RNA polymerase II cis-regulatory region sequence-specific DNA binding"/>
    <property type="evidence" value="ECO:0007669"/>
    <property type="project" value="TreeGrafter"/>
</dbReference>
<feature type="region of interest" description="Disordered" evidence="4">
    <location>
        <begin position="1"/>
        <end position="44"/>
    </location>
</feature>
<name>A0A4Y9YU86_9AGAM</name>
<keyword evidence="1 3" id="KW-0238">DNA-binding</keyword>
<evidence type="ECO:0000259" key="5">
    <source>
        <dbReference type="PROSITE" id="PS50118"/>
    </source>
</evidence>
<comment type="caution">
    <text evidence="6">The sequence shown here is derived from an EMBL/GenBank/DDBJ whole genome shotgun (WGS) entry which is preliminary data.</text>
</comment>
<dbReference type="InterPro" id="IPR036910">
    <property type="entry name" value="HMG_box_dom_sf"/>
</dbReference>
<feature type="domain" description="HMG box" evidence="5">
    <location>
        <begin position="43"/>
        <end position="108"/>
    </location>
</feature>
<evidence type="ECO:0000313" key="6">
    <source>
        <dbReference type="EMBL" id="TFY65742.1"/>
    </source>
</evidence>
<dbReference type="AlphaFoldDB" id="A0A4Y9YU86"/>
<keyword evidence="7" id="KW-1185">Reference proteome</keyword>
<dbReference type="OrthoDB" id="6247875at2759"/>
<dbReference type="STRING" id="205917.A0A4Y9YU86"/>